<dbReference type="OrthoDB" id="1652640at2"/>
<feature type="domain" description="TM2" evidence="6">
    <location>
        <begin position="46"/>
        <end position="96"/>
    </location>
</feature>
<keyword evidence="3 5" id="KW-1133">Transmembrane helix</keyword>
<comment type="subcellular location">
    <subcellularLocation>
        <location evidence="1">Membrane</location>
        <topology evidence="1">Multi-pass membrane protein</topology>
    </subcellularLocation>
</comment>
<dbReference type="PATRIC" id="fig|1122219.3.peg.2422"/>
<dbReference type="PANTHER" id="PTHR21016">
    <property type="entry name" value="BETA-AMYLOID BINDING PROTEIN-RELATED"/>
    <property type="match status" value="1"/>
</dbReference>
<dbReference type="Pfam" id="PF05154">
    <property type="entry name" value="TM2"/>
    <property type="match status" value="1"/>
</dbReference>
<keyword evidence="2 5" id="KW-0812">Transmembrane</keyword>
<accession>A0A0J6WU36</accession>
<evidence type="ECO:0008006" key="10">
    <source>
        <dbReference type="Google" id="ProtNLM"/>
    </source>
</evidence>
<sequence>MFCEKCGKEILDDSKFCPGCGQLINIHNGRNRISSEDAKYITITSDKKKIIAIILCLLGFIGFGGLHRFYVGKIFSGFIYLCTAGILGIGTIIDLIQLLLGQFTDNVGQPLRR</sequence>
<dbReference type="GO" id="GO:0016020">
    <property type="term" value="C:membrane"/>
    <property type="evidence" value="ECO:0007669"/>
    <property type="project" value="UniProtKB-SubCell"/>
</dbReference>
<dbReference type="RefSeq" id="WP_048515127.1">
    <property type="nucleotide sequence ID" value="NZ_FUXD01000040.1"/>
</dbReference>
<dbReference type="InParanoid" id="A0A0J6WU36"/>
<gene>
    <name evidence="8" type="ORF">AB840_12225</name>
</gene>
<proteinExistence type="predicted"/>
<feature type="transmembrane region" description="Helical" evidence="5">
    <location>
        <begin position="50"/>
        <end position="71"/>
    </location>
</feature>
<evidence type="ECO:0000259" key="6">
    <source>
        <dbReference type="Pfam" id="PF05154"/>
    </source>
</evidence>
<dbReference type="InterPro" id="IPR026870">
    <property type="entry name" value="Zinc_ribbon_dom"/>
</dbReference>
<dbReference type="PANTHER" id="PTHR21016:SF25">
    <property type="entry name" value="TM2 DOMAIN-CONTAINING PROTEIN DDB_G0277895-RELATED"/>
    <property type="match status" value="1"/>
</dbReference>
<dbReference type="Pfam" id="PF13240">
    <property type="entry name" value="Zn_Ribbon_1"/>
    <property type="match status" value="1"/>
</dbReference>
<evidence type="ECO:0000313" key="8">
    <source>
        <dbReference type="EMBL" id="KMO85693.1"/>
    </source>
</evidence>
<dbReference type="AlphaFoldDB" id="A0A0J6WU36"/>
<organism evidence="8 9">
    <name type="scientific">Megasphaera cerevisiae DSM 20462</name>
    <dbReference type="NCBI Taxonomy" id="1122219"/>
    <lineage>
        <taxon>Bacteria</taxon>
        <taxon>Bacillati</taxon>
        <taxon>Bacillota</taxon>
        <taxon>Negativicutes</taxon>
        <taxon>Veillonellales</taxon>
        <taxon>Veillonellaceae</taxon>
        <taxon>Megasphaera</taxon>
    </lineage>
</organism>
<keyword evidence="9" id="KW-1185">Reference proteome</keyword>
<feature type="transmembrane region" description="Helical" evidence="5">
    <location>
        <begin position="77"/>
        <end position="100"/>
    </location>
</feature>
<evidence type="ECO:0000256" key="3">
    <source>
        <dbReference type="ARBA" id="ARBA00022989"/>
    </source>
</evidence>
<reference evidence="8 9" key="1">
    <citation type="submission" date="2015-06" db="EMBL/GenBank/DDBJ databases">
        <title>Draft genome sequence of beer spoilage bacterium Megasphaera cerevisiae type strain 20462.</title>
        <authorList>
            <person name="Kutumbaka K."/>
            <person name="Pasmowitz J."/>
            <person name="Mategko J."/>
            <person name="Reyes D."/>
            <person name="Friedrich A."/>
            <person name="Han S."/>
            <person name="Martens-Habbena W."/>
            <person name="Neal-McKinney J."/>
            <person name="Janagama H.K."/>
            <person name="Nadala C."/>
            <person name="Samadpour M."/>
        </authorList>
    </citation>
    <scope>NUCLEOTIDE SEQUENCE [LARGE SCALE GENOMIC DNA]</scope>
    <source>
        <strain evidence="8 9">DSM 20462</strain>
    </source>
</reference>
<evidence type="ECO:0000256" key="2">
    <source>
        <dbReference type="ARBA" id="ARBA00022692"/>
    </source>
</evidence>
<evidence type="ECO:0000256" key="5">
    <source>
        <dbReference type="SAM" id="Phobius"/>
    </source>
</evidence>
<dbReference type="Proteomes" id="UP000036503">
    <property type="component" value="Unassembled WGS sequence"/>
</dbReference>
<comment type="caution">
    <text evidence="8">The sequence shown here is derived from an EMBL/GenBank/DDBJ whole genome shotgun (WGS) entry which is preliminary data.</text>
</comment>
<dbReference type="InterPro" id="IPR050932">
    <property type="entry name" value="TM2D1-3-like"/>
</dbReference>
<evidence type="ECO:0000313" key="9">
    <source>
        <dbReference type="Proteomes" id="UP000036503"/>
    </source>
</evidence>
<name>A0A0J6WU36_9FIRM</name>
<evidence type="ECO:0000259" key="7">
    <source>
        <dbReference type="Pfam" id="PF13240"/>
    </source>
</evidence>
<evidence type="ECO:0000256" key="4">
    <source>
        <dbReference type="ARBA" id="ARBA00023136"/>
    </source>
</evidence>
<feature type="domain" description="Zinc-ribbon" evidence="7">
    <location>
        <begin position="2"/>
        <end position="21"/>
    </location>
</feature>
<dbReference type="EMBL" id="LEKT01000050">
    <property type="protein sequence ID" value="KMO85693.1"/>
    <property type="molecule type" value="Genomic_DNA"/>
</dbReference>
<evidence type="ECO:0000256" key="1">
    <source>
        <dbReference type="ARBA" id="ARBA00004141"/>
    </source>
</evidence>
<keyword evidence="4 5" id="KW-0472">Membrane</keyword>
<protein>
    <recommendedName>
        <fullName evidence="10">TM2 domain-containing protein</fullName>
    </recommendedName>
</protein>
<dbReference type="InterPro" id="IPR007829">
    <property type="entry name" value="TM2"/>
</dbReference>